<sequence length="174" mass="19607">MPIPFIYIPSSLNLAKLHQFLFLRFLLVWLMDEYYLNSSMNKVLPSKGGTKSDDCAEESGWTVYFEDYFLSNNRETTTCSSVSVSSSLVSDAASCAAWKKYSSDQNGGVVGYSSEVGSEKSNKKLSFKKRRTRGALNDDDLEDTASSPVNRPKVCNMKQLGSNRRKKDYSLERF</sequence>
<dbReference type="PANTHER" id="PTHR33974:SF2">
    <property type="entry name" value="VASCULAR-RELATED UNKNOWN PROTEIN 1"/>
    <property type="match status" value="1"/>
</dbReference>
<dbReference type="Proteomes" id="UP000607653">
    <property type="component" value="Unassembled WGS sequence"/>
</dbReference>
<gene>
    <name evidence="2" type="ORF">HUJ06_024776</name>
</gene>
<reference evidence="2 3" key="1">
    <citation type="journal article" date="2020" name="Mol. Biol. Evol.">
        <title>Distinct Expression and Methylation Patterns for Genes with Different Fates following a Single Whole-Genome Duplication in Flowering Plants.</title>
        <authorList>
            <person name="Shi T."/>
            <person name="Rahmani R.S."/>
            <person name="Gugger P.F."/>
            <person name="Wang M."/>
            <person name="Li H."/>
            <person name="Zhang Y."/>
            <person name="Li Z."/>
            <person name="Wang Q."/>
            <person name="Van de Peer Y."/>
            <person name="Marchal K."/>
            <person name="Chen J."/>
        </authorList>
    </citation>
    <scope>NUCLEOTIDE SEQUENCE [LARGE SCALE GENOMIC DNA]</scope>
    <source>
        <tissue evidence="2">Leaf</tissue>
    </source>
</reference>
<organism evidence="2 3">
    <name type="scientific">Nelumbo nucifera</name>
    <name type="common">Sacred lotus</name>
    <dbReference type="NCBI Taxonomy" id="4432"/>
    <lineage>
        <taxon>Eukaryota</taxon>
        <taxon>Viridiplantae</taxon>
        <taxon>Streptophyta</taxon>
        <taxon>Embryophyta</taxon>
        <taxon>Tracheophyta</taxon>
        <taxon>Spermatophyta</taxon>
        <taxon>Magnoliopsida</taxon>
        <taxon>Proteales</taxon>
        <taxon>Nelumbonaceae</taxon>
        <taxon>Nelumbo</taxon>
    </lineage>
</organism>
<dbReference type="InterPro" id="IPR039280">
    <property type="entry name" value="VUP"/>
</dbReference>
<evidence type="ECO:0000313" key="2">
    <source>
        <dbReference type="EMBL" id="DAD23313.1"/>
    </source>
</evidence>
<comment type="caution">
    <text evidence="2">The sequence shown here is derived from an EMBL/GenBank/DDBJ whole genome shotgun (WGS) entry which is preliminary data.</text>
</comment>
<dbReference type="EMBL" id="DUZY01000001">
    <property type="protein sequence ID" value="DAD23313.1"/>
    <property type="molecule type" value="Genomic_DNA"/>
</dbReference>
<name>A0A822XU97_NELNU</name>
<proteinExistence type="predicted"/>
<dbReference type="PANTHER" id="PTHR33974">
    <property type="entry name" value="VASCULAR-RELATED UNKNOWN PROTEIN 1-RELATED"/>
    <property type="match status" value="1"/>
</dbReference>
<protein>
    <submittedName>
        <fullName evidence="2">Uncharacterized protein</fullName>
    </submittedName>
</protein>
<accession>A0A822XU97</accession>
<evidence type="ECO:0000313" key="3">
    <source>
        <dbReference type="Proteomes" id="UP000607653"/>
    </source>
</evidence>
<feature type="region of interest" description="Disordered" evidence="1">
    <location>
        <begin position="129"/>
        <end position="174"/>
    </location>
</feature>
<keyword evidence="3" id="KW-1185">Reference proteome</keyword>
<dbReference type="GO" id="GO:0010089">
    <property type="term" value="P:xylem development"/>
    <property type="evidence" value="ECO:0007669"/>
    <property type="project" value="InterPro"/>
</dbReference>
<dbReference type="AlphaFoldDB" id="A0A822XU97"/>
<evidence type="ECO:0000256" key="1">
    <source>
        <dbReference type="SAM" id="MobiDB-lite"/>
    </source>
</evidence>